<feature type="transmembrane region" description="Helical" evidence="1">
    <location>
        <begin position="12"/>
        <end position="39"/>
    </location>
</feature>
<feature type="transmembrane region" description="Helical" evidence="1">
    <location>
        <begin position="59"/>
        <end position="88"/>
    </location>
</feature>
<evidence type="ECO:0000313" key="2">
    <source>
        <dbReference type="EMBL" id="KMW19805.1"/>
    </source>
</evidence>
<dbReference type="OrthoDB" id="8588554at2"/>
<dbReference type="Pfam" id="PF06496">
    <property type="entry name" value="DUF1097"/>
    <property type="match status" value="1"/>
</dbReference>
<dbReference type="InterPro" id="IPR009476">
    <property type="entry name" value="DUF1097"/>
</dbReference>
<protein>
    <recommendedName>
        <fullName evidence="4">DUF1097 domain-containing protein</fullName>
    </recommendedName>
</protein>
<reference evidence="2 3" key="1">
    <citation type="submission" date="2011-04" db="EMBL/GenBank/DDBJ databases">
        <title>The Genome Sequence of Clostridium citroniae WAL-19142.</title>
        <authorList>
            <consortium name="The Broad Institute Genome Sequencing Platform"/>
            <person name="Earl A."/>
            <person name="Ward D."/>
            <person name="Feldgarden M."/>
            <person name="Gevers D."/>
            <person name="Warren Y.A."/>
            <person name="Tyrrell K.L."/>
            <person name="Citron D.M."/>
            <person name="Goldstein E.J."/>
            <person name="Daigneault M."/>
            <person name="Allen-Vercoe E."/>
            <person name="Young S.K."/>
            <person name="Zeng Q."/>
            <person name="Gargeya S."/>
            <person name="Fitzgerald M."/>
            <person name="Haas B."/>
            <person name="Abouelleil A."/>
            <person name="Alvarado L."/>
            <person name="Arachchi H.M."/>
            <person name="Berlin A."/>
            <person name="Brown A."/>
            <person name="Chapman S.B."/>
            <person name="Chen Z."/>
            <person name="Dunbar C."/>
            <person name="Freedman E."/>
            <person name="Gearin G."/>
            <person name="Gellesch M."/>
            <person name="Goldberg J."/>
            <person name="Griggs A."/>
            <person name="Gujja S."/>
            <person name="Heilman E.R."/>
            <person name="Heiman D."/>
            <person name="Howarth C."/>
            <person name="Larson L."/>
            <person name="Lui A."/>
            <person name="MacDonald P.J."/>
            <person name="Mehta T."/>
            <person name="Montmayeur A."/>
            <person name="Murphy C."/>
            <person name="Neiman D."/>
            <person name="Pearson M."/>
            <person name="Priest M."/>
            <person name="Roberts A."/>
            <person name="Saif S."/>
            <person name="Shea T."/>
            <person name="Shenoy N."/>
            <person name="Sisk P."/>
            <person name="Stolte C."/>
            <person name="Sykes S."/>
            <person name="White J."/>
            <person name="Yandava C."/>
            <person name="Wortman J."/>
            <person name="Nusbaum C."/>
            <person name="Birren B."/>
        </authorList>
    </citation>
    <scope>NUCLEOTIDE SEQUENCE [LARGE SCALE GENOMIC DNA]</scope>
    <source>
        <strain evidence="2 3">WAL-19142</strain>
    </source>
</reference>
<keyword evidence="1" id="KW-0812">Transmembrane</keyword>
<feature type="transmembrane region" description="Helical" evidence="1">
    <location>
        <begin position="120"/>
        <end position="139"/>
    </location>
</feature>
<dbReference type="PATRIC" id="fig|742734.4.peg.2727"/>
<evidence type="ECO:0000256" key="1">
    <source>
        <dbReference type="SAM" id="Phobius"/>
    </source>
</evidence>
<evidence type="ECO:0008006" key="4">
    <source>
        <dbReference type="Google" id="ProtNLM"/>
    </source>
</evidence>
<comment type="caution">
    <text evidence="2">The sequence shown here is derived from an EMBL/GenBank/DDBJ whole genome shotgun (WGS) entry which is preliminary data.</text>
</comment>
<proteinExistence type="predicted"/>
<name>A0A0J9EV97_9FIRM</name>
<evidence type="ECO:0000313" key="3">
    <source>
        <dbReference type="Proteomes" id="UP000037392"/>
    </source>
</evidence>
<accession>A0A0J9EV97</accession>
<feature type="transmembrane region" description="Helical" evidence="1">
    <location>
        <begin position="95"/>
        <end position="114"/>
    </location>
</feature>
<keyword evidence="1" id="KW-1133">Transmembrane helix</keyword>
<gene>
    <name evidence="2" type="ORF">HMPREF9470_02545</name>
</gene>
<dbReference type="EMBL" id="ADLK01000020">
    <property type="protein sequence ID" value="KMW19805.1"/>
    <property type="molecule type" value="Genomic_DNA"/>
</dbReference>
<sequence>MSYLFAVGITVGLLAGVWVYLSGVMGLIGFVGFLGWASYFAAGGGLKGVRSAFCTNMSGVLWGFVTIAVCNLLPGVPGILFTILFAAVMCWQAKFAILGFIPGTFIGNAAFYASGNDWKGTAVALVCGISLGILSDVLAKKMSEKKEAI</sequence>
<dbReference type="RefSeq" id="WP_048929978.1">
    <property type="nucleotide sequence ID" value="NZ_KQ235878.1"/>
</dbReference>
<organism evidence="2 3">
    <name type="scientific">[Clostridium] citroniae WAL-19142</name>
    <dbReference type="NCBI Taxonomy" id="742734"/>
    <lineage>
        <taxon>Bacteria</taxon>
        <taxon>Bacillati</taxon>
        <taxon>Bacillota</taxon>
        <taxon>Clostridia</taxon>
        <taxon>Lachnospirales</taxon>
        <taxon>Lachnospiraceae</taxon>
        <taxon>Enterocloster</taxon>
    </lineage>
</organism>
<dbReference type="Proteomes" id="UP000037392">
    <property type="component" value="Unassembled WGS sequence"/>
</dbReference>
<keyword evidence="1" id="KW-0472">Membrane</keyword>
<dbReference type="AlphaFoldDB" id="A0A0J9EV97"/>
<dbReference type="GeneID" id="93164200"/>